<feature type="compositionally biased region" description="Acidic residues" evidence="1">
    <location>
        <begin position="98"/>
        <end position="116"/>
    </location>
</feature>
<feature type="compositionally biased region" description="Basic and acidic residues" evidence="1">
    <location>
        <begin position="347"/>
        <end position="374"/>
    </location>
</feature>
<accession>A0A2A9M692</accession>
<evidence type="ECO:0000313" key="2">
    <source>
        <dbReference type="EMBL" id="PFH31396.1"/>
    </source>
</evidence>
<feature type="compositionally biased region" description="Basic residues" evidence="1">
    <location>
        <begin position="120"/>
        <end position="138"/>
    </location>
</feature>
<evidence type="ECO:0000256" key="1">
    <source>
        <dbReference type="SAM" id="MobiDB-lite"/>
    </source>
</evidence>
<keyword evidence="3" id="KW-1185">Reference proteome</keyword>
<dbReference type="KEGG" id="bbes:BESB_028310"/>
<feature type="region of interest" description="Disordered" evidence="1">
    <location>
        <begin position="1"/>
        <end position="161"/>
    </location>
</feature>
<feature type="region of interest" description="Disordered" evidence="1">
    <location>
        <begin position="836"/>
        <end position="863"/>
    </location>
</feature>
<feature type="compositionally biased region" description="Polar residues" evidence="1">
    <location>
        <begin position="13"/>
        <end position="25"/>
    </location>
</feature>
<feature type="region of interest" description="Disordered" evidence="1">
    <location>
        <begin position="346"/>
        <end position="387"/>
    </location>
</feature>
<dbReference type="VEuPathDB" id="ToxoDB:BESB_028310"/>
<feature type="compositionally biased region" description="Polar residues" evidence="1">
    <location>
        <begin position="552"/>
        <end position="570"/>
    </location>
</feature>
<sequence>MPSASKKMLKARMQQQRRGQASSSHAPLEQERASAEHADLDESLQHAGGIPQARDSPIDAVASPTTLDSLDDASRVDEENVFVDDGDSNCLAGWSESGGDDVADGSSEDSGQEEGEAATSRRKGRVRRAVSFRHRNARRCAQNPASRAAASSGRREENLPSVLVQKIDPNVETCASSPSAEAPHHWAADATGTEELLLALSASLTRGRQAEATAAARLLVALLLHLGDSLTPDMAQSGVLLTLTYFSPQHVYRSARQAAAAQSTSAARGQAAVLVALSHFLYREEAGGASREDSWSDKDGQGLAGNASGDKEVFLFLEARVDRLIPIHTCWRPGHMILRVGGPVDEAASHTKTSGEDAAHAEERRSEKREDATSEHALQTPGGSVHGPFFKISPTATAIVSGAHSSTSTVRTRGLLKARDKKGPLTKDEEKELILLLQALQILGWTLSDREKSNWISGPGAVLWRCGASALLDTATGEASNLLPPDGGSAVFSPRSIATGRSGPSAETEGEPRATSRLPVAASSAPAAPLCPEPPVASLSVLRDAGLPRHPPSTSSTFVQRSDGASSASPCATIPGGPRGSEKEAAASTIREASPALLCAAAEVLAVLFESYWKTVGRDSPFLRGAAWAAEPAGSSRDKKAAFATSEERDEARRQLQRHAPLVLDALELLGSSNSSCFVRQLRAASRAEQQTSNSLFRVLASTASGAYRASACSARAEREGGGLSVPGPVTSVSFLGPDGRGSGSAEGVALEARSALKIRLIGWEKRQQLHFVRHVLKASLQQHLAEGSEFVSHLLSCRFSPSGCGSGAFSARQDRPGTDNVTVVAVLKDSRDRARASKAQALQRDRQRQMKAAAASSLDFDD</sequence>
<dbReference type="OrthoDB" id="10675434at2759"/>
<dbReference type="EMBL" id="NWUJ01000015">
    <property type="protein sequence ID" value="PFH31396.1"/>
    <property type="molecule type" value="Genomic_DNA"/>
</dbReference>
<dbReference type="Proteomes" id="UP000224006">
    <property type="component" value="Unassembled WGS sequence"/>
</dbReference>
<reference evidence="2 3" key="1">
    <citation type="submission" date="2017-09" db="EMBL/GenBank/DDBJ databases">
        <title>Genome sequencing of Besnoitia besnoiti strain Bb-Ger1.</title>
        <authorList>
            <person name="Schares G."/>
            <person name="Venepally P."/>
            <person name="Lorenzi H.A."/>
        </authorList>
    </citation>
    <scope>NUCLEOTIDE SEQUENCE [LARGE SCALE GENOMIC DNA]</scope>
    <source>
        <strain evidence="2 3">Bb-Ger1</strain>
    </source>
</reference>
<feature type="region of interest" description="Disordered" evidence="1">
    <location>
        <begin position="482"/>
        <end position="529"/>
    </location>
</feature>
<feature type="compositionally biased region" description="Basic and acidic residues" evidence="1">
    <location>
        <begin position="28"/>
        <end position="44"/>
    </location>
</feature>
<evidence type="ECO:0000313" key="3">
    <source>
        <dbReference type="Proteomes" id="UP000224006"/>
    </source>
</evidence>
<organism evidence="2 3">
    <name type="scientific">Besnoitia besnoiti</name>
    <name type="common">Apicomplexan protozoan</name>
    <dbReference type="NCBI Taxonomy" id="94643"/>
    <lineage>
        <taxon>Eukaryota</taxon>
        <taxon>Sar</taxon>
        <taxon>Alveolata</taxon>
        <taxon>Apicomplexa</taxon>
        <taxon>Conoidasida</taxon>
        <taxon>Coccidia</taxon>
        <taxon>Eucoccidiorida</taxon>
        <taxon>Eimeriorina</taxon>
        <taxon>Sarcocystidae</taxon>
        <taxon>Besnoitia</taxon>
    </lineage>
</organism>
<feature type="region of interest" description="Disordered" evidence="1">
    <location>
        <begin position="544"/>
        <end position="587"/>
    </location>
</feature>
<feature type="compositionally biased region" description="Low complexity" evidence="1">
    <location>
        <begin position="518"/>
        <end position="528"/>
    </location>
</feature>
<gene>
    <name evidence="2" type="ORF">BESB_028310</name>
</gene>
<protein>
    <submittedName>
        <fullName evidence="2">Uncharacterized protein</fullName>
    </submittedName>
</protein>
<comment type="caution">
    <text evidence="2">The sequence shown here is derived from an EMBL/GenBank/DDBJ whole genome shotgun (WGS) entry which is preliminary data.</text>
</comment>
<proteinExistence type="predicted"/>
<name>A0A2A9M692_BESBE</name>
<dbReference type="RefSeq" id="XP_029215405.1">
    <property type="nucleotide sequence ID" value="XM_029361505.1"/>
</dbReference>
<dbReference type="GeneID" id="40307883"/>
<dbReference type="AlphaFoldDB" id="A0A2A9M692"/>